<dbReference type="AlphaFoldDB" id="A0A131XJJ5"/>
<sequence>KLNLTEEAVSYINRKGEGIKELSFSSGCGDQDWEPLKAAVGQMHLRSDCWHIGNFVYPKCKDLYWWYMNSSLLTPLDLIINVTLLYKGASNRTIPLDLNNATWAQWNPENVTNATYHLAGTSSTSCNFNVEVSFEGMFCYEVHTRRGDNPTKDAVDVKNLENRSKGLLVVGSALTYNISGHFKHEVVCPENAKKLTKPRKPKEKSRRKASGK</sequence>
<accession>A0A131XJJ5</accession>
<protein>
    <submittedName>
        <fullName evidence="2">Uncharacterized protein</fullName>
    </submittedName>
</protein>
<feature type="region of interest" description="Disordered" evidence="1">
    <location>
        <begin position="191"/>
        <end position="212"/>
    </location>
</feature>
<feature type="non-terminal residue" evidence="2">
    <location>
        <position position="1"/>
    </location>
</feature>
<proteinExistence type="evidence at transcript level"/>
<name>A0A131XJJ5_9ACAR</name>
<dbReference type="EMBL" id="GEFH01002291">
    <property type="protein sequence ID" value="JAP66290.1"/>
    <property type="molecule type" value="mRNA"/>
</dbReference>
<evidence type="ECO:0000313" key="2">
    <source>
        <dbReference type="EMBL" id="JAP66290.1"/>
    </source>
</evidence>
<organism evidence="2">
    <name type="scientific">Hyalomma excavatum</name>
    <dbReference type="NCBI Taxonomy" id="257692"/>
    <lineage>
        <taxon>Eukaryota</taxon>
        <taxon>Metazoa</taxon>
        <taxon>Ecdysozoa</taxon>
        <taxon>Arthropoda</taxon>
        <taxon>Chelicerata</taxon>
        <taxon>Arachnida</taxon>
        <taxon>Acari</taxon>
        <taxon>Parasitiformes</taxon>
        <taxon>Ixodida</taxon>
        <taxon>Ixodoidea</taxon>
        <taxon>Ixodidae</taxon>
        <taxon>Hyalomminae</taxon>
        <taxon>Hyalomma</taxon>
    </lineage>
</organism>
<reference evidence="2" key="1">
    <citation type="journal article" date="2017" name="Ticks Tick Borne Dis.">
        <title>An insight into the sialome of Hyalomma excavatum.</title>
        <authorList>
            <person name="Ribeiro J.M."/>
            <person name="Slovak M."/>
            <person name="Francischetti I.M."/>
        </authorList>
    </citation>
    <scope>NUCLEOTIDE SEQUENCE</scope>
    <source>
        <strain evidence="2">Samish</strain>
        <tissue evidence="2">Salivary glands</tissue>
    </source>
</reference>
<feature type="compositionally biased region" description="Basic residues" evidence="1">
    <location>
        <begin position="194"/>
        <end position="212"/>
    </location>
</feature>
<evidence type="ECO:0000256" key="1">
    <source>
        <dbReference type="SAM" id="MobiDB-lite"/>
    </source>
</evidence>